<evidence type="ECO:0008006" key="3">
    <source>
        <dbReference type="Google" id="ProtNLM"/>
    </source>
</evidence>
<proteinExistence type="predicted"/>
<evidence type="ECO:0000313" key="1">
    <source>
        <dbReference type="EMBL" id="SDN35860.1"/>
    </source>
</evidence>
<reference evidence="2" key="1">
    <citation type="submission" date="2016-10" db="EMBL/GenBank/DDBJ databases">
        <authorList>
            <person name="Varghese N."/>
            <person name="Submissions S."/>
        </authorList>
    </citation>
    <scope>NUCLEOTIDE SEQUENCE [LARGE SCALE GENOMIC DNA]</scope>
    <source>
        <strain evidence="2">CGMCC 1.10369</strain>
    </source>
</reference>
<dbReference type="RefSeq" id="WP_090840384.1">
    <property type="nucleotide sequence ID" value="NZ_FNIL01000001.1"/>
</dbReference>
<dbReference type="STRING" id="745820.SAMN04488053_101581"/>
<dbReference type="EMBL" id="FNIL01000001">
    <property type="protein sequence ID" value="SDN35860.1"/>
    <property type="molecule type" value="Genomic_DNA"/>
</dbReference>
<protein>
    <recommendedName>
        <fullName evidence="3">RNA polymerase sigma factor 70 region 1.1 domain-containing protein</fullName>
    </recommendedName>
</protein>
<dbReference type="Proteomes" id="UP000198778">
    <property type="component" value="Unassembled WGS sequence"/>
</dbReference>
<organism evidence="1 2">
    <name type="scientific">Alkalicoccus daliensis</name>
    <dbReference type="NCBI Taxonomy" id="745820"/>
    <lineage>
        <taxon>Bacteria</taxon>
        <taxon>Bacillati</taxon>
        <taxon>Bacillota</taxon>
        <taxon>Bacilli</taxon>
        <taxon>Bacillales</taxon>
        <taxon>Bacillaceae</taxon>
        <taxon>Alkalicoccus</taxon>
    </lineage>
</organism>
<gene>
    <name evidence="1" type="ORF">SAMN04488053_101581</name>
</gene>
<dbReference type="AlphaFoldDB" id="A0A1H0AQV0"/>
<evidence type="ECO:0000313" key="2">
    <source>
        <dbReference type="Proteomes" id="UP000198778"/>
    </source>
</evidence>
<name>A0A1H0AQV0_9BACI</name>
<dbReference type="OrthoDB" id="2973066at2"/>
<sequence>MTRDELVRRLEDNNMSEALELLTDAEKGGLEELELAPSIGLLRDEELNDALLSYLKEQGVEIIYVNEEDE</sequence>
<accession>A0A1H0AQV0</accession>
<keyword evidence="2" id="KW-1185">Reference proteome</keyword>